<dbReference type="GO" id="GO:0009897">
    <property type="term" value="C:external side of plasma membrane"/>
    <property type="evidence" value="ECO:0007669"/>
    <property type="project" value="TreeGrafter"/>
</dbReference>
<feature type="transmembrane region" description="Helical" evidence="2">
    <location>
        <begin position="117"/>
        <end position="143"/>
    </location>
</feature>
<gene>
    <name evidence="4" type="ORF">Baya_17039</name>
</gene>
<keyword evidence="2" id="KW-0472">Membrane</keyword>
<organism evidence="4 5">
    <name type="scientific">Bagarius yarrelli</name>
    <name type="common">Goonch</name>
    <name type="synonym">Bagrus yarrelli</name>
    <dbReference type="NCBI Taxonomy" id="175774"/>
    <lineage>
        <taxon>Eukaryota</taxon>
        <taxon>Metazoa</taxon>
        <taxon>Chordata</taxon>
        <taxon>Craniata</taxon>
        <taxon>Vertebrata</taxon>
        <taxon>Euteleostomi</taxon>
        <taxon>Actinopterygii</taxon>
        <taxon>Neopterygii</taxon>
        <taxon>Teleostei</taxon>
        <taxon>Ostariophysi</taxon>
        <taxon>Siluriformes</taxon>
        <taxon>Sisoridae</taxon>
        <taxon>Sisorinae</taxon>
        <taxon>Bagarius</taxon>
    </lineage>
</organism>
<accession>A0A556VXB9</accession>
<dbReference type="OrthoDB" id="8936120at2759"/>
<dbReference type="Proteomes" id="UP000319801">
    <property type="component" value="Unassembled WGS sequence"/>
</dbReference>
<dbReference type="SUPFAM" id="SSF54452">
    <property type="entry name" value="MHC antigen-recognition domain"/>
    <property type="match status" value="1"/>
</dbReference>
<dbReference type="InterPro" id="IPR050208">
    <property type="entry name" value="MHC_class-I_related"/>
</dbReference>
<keyword evidence="5" id="KW-1185">Reference proteome</keyword>
<dbReference type="EMBL" id="VCAZ01000420">
    <property type="protein sequence ID" value="TUQ19255.1"/>
    <property type="molecule type" value="Genomic_DNA"/>
</dbReference>
<evidence type="ECO:0000259" key="3">
    <source>
        <dbReference type="Pfam" id="PF00129"/>
    </source>
</evidence>
<dbReference type="GO" id="GO:0005615">
    <property type="term" value="C:extracellular space"/>
    <property type="evidence" value="ECO:0007669"/>
    <property type="project" value="TreeGrafter"/>
</dbReference>
<evidence type="ECO:0000256" key="2">
    <source>
        <dbReference type="SAM" id="Phobius"/>
    </source>
</evidence>
<dbReference type="InterPro" id="IPR011162">
    <property type="entry name" value="MHC_I/II-like_Ag-recog"/>
</dbReference>
<protein>
    <submittedName>
        <fullName evidence="4">H-2 class I histocompatibility antigen, K-K alpha chain</fullName>
    </submittedName>
</protein>
<dbReference type="AlphaFoldDB" id="A0A556VXB9"/>
<dbReference type="PANTHER" id="PTHR16675">
    <property type="entry name" value="MHC CLASS I-RELATED"/>
    <property type="match status" value="1"/>
</dbReference>
<evidence type="ECO:0000256" key="1">
    <source>
        <dbReference type="ARBA" id="ARBA00023180"/>
    </source>
</evidence>
<keyword evidence="2" id="KW-1133">Transmembrane helix</keyword>
<sequence>MFLLVCVCVCVCVSYAVFMCVFYTFTVTHTLQYLYTGATGINFPEFITVGQVDGGQFVYYDSNIRKAIPKTEWIQKVNADDPDYWNRETEGCQGQQEVYKANVATGMQRFNQTTGGASIALIAGVVAALVALVAVVVVGILIWKKKKNSGERRKEEDV</sequence>
<dbReference type="InterPro" id="IPR037055">
    <property type="entry name" value="MHC_I-like_Ag-recog_sf"/>
</dbReference>
<dbReference type="Gene3D" id="3.30.500.10">
    <property type="entry name" value="MHC class I-like antigen recognition-like"/>
    <property type="match status" value="1"/>
</dbReference>
<feature type="domain" description="MHC class I-like antigen recognition-like" evidence="3">
    <location>
        <begin position="28"/>
        <end position="117"/>
    </location>
</feature>
<dbReference type="PANTHER" id="PTHR16675:SF237">
    <property type="entry name" value="MHC CLASS I ANTIGEN TRANSCRIPT VARIANT 1-RELATED"/>
    <property type="match status" value="1"/>
</dbReference>
<dbReference type="Pfam" id="PF00129">
    <property type="entry name" value="MHC_I"/>
    <property type="match status" value="1"/>
</dbReference>
<evidence type="ECO:0000313" key="4">
    <source>
        <dbReference type="EMBL" id="TUQ19255.1"/>
    </source>
</evidence>
<evidence type="ECO:0000313" key="5">
    <source>
        <dbReference type="Proteomes" id="UP000319801"/>
    </source>
</evidence>
<dbReference type="GO" id="GO:0006955">
    <property type="term" value="P:immune response"/>
    <property type="evidence" value="ECO:0007669"/>
    <property type="project" value="TreeGrafter"/>
</dbReference>
<dbReference type="InterPro" id="IPR011161">
    <property type="entry name" value="MHC_I-like_Ag-recog"/>
</dbReference>
<comment type="caution">
    <text evidence="4">The sequence shown here is derived from an EMBL/GenBank/DDBJ whole genome shotgun (WGS) entry which is preliminary data.</text>
</comment>
<keyword evidence="1" id="KW-0325">Glycoprotein</keyword>
<name>A0A556VXB9_BAGYA</name>
<reference evidence="4 5" key="1">
    <citation type="journal article" date="2019" name="Genome Biol. Evol.">
        <title>Whole-Genome Sequencing of the Giant Devil Catfish, Bagarius yarrelli.</title>
        <authorList>
            <person name="Jiang W."/>
            <person name="Lv Y."/>
            <person name="Cheng L."/>
            <person name="Yang K."/>
            <person name="Chao B."/>
            <person name="Wang X."/>
            <person name="Li Y."/>
            <person name="Pan X."/>
            <person name="You X."/>
            <person name="Zhang Y."/>
            <person name="Yang J."/>
            <person name="Li J."/>
            <person name="Zhang X."/>
            <person name="Liu S."/>
            <person name="Sun C."/>
            <person name="Yang J."/>
            <person name="Shi Q."/>
        </authorList>
    </citation>
    <scope>NUCLEOTIDE SEQUENCE [LARGE SCALE GENOMIC DNA]</scope>
    <source>
        <strain evidence="4">JWS20170419001</strain>
        <tissue evidence="4">Muscle</tissue>
    </source>
</reference>
<keyword evidence="2" id="KW-0812">Transmembrane</keyword>
<proteinExistence type="predicted"/>